<feature type="non-terminal residue" evidence="4">
    <location>
        <position position="1"/>
    </location>
</feature>
<evidence type="ECO:0000256" key="1">
    <source>
        <dbReference type="ARBA" id="ARBA00023002"/>
    </source>
</evidence>
<name>A0A3E2H2Q0_SCYLI</name>
<dbReference type="AlphaFoldDB" id="A0A3E2H2Q0"/>
<evidence type="ECO:0000259" key="3">
    <source>
        <dbReference type="Pfam" id="PF01370"/>
    </source>
</evidence>
<evidence type="ECO:0000313" key="5">
    <source>
        <dbReference type="Proteomes" id="UP000258309"/>
    </source>
</evidence>
<dbReference type="InterPro" id="IPR001509">
    <property type="entry name" value="Epimerase_deHydtase"/>
</dbReference>
<dbReference type="EMBL" id="NCSJ02000213">
    <property type="protein sequence ID" value="RFU27283.1"/>
    <property type="molecule type" value="Genomic_DNA"/>
</dbReference>
<feature type="non-terminal residue" evidence="4">
    <location>
        <position position="348"/>
    </location>
</feature>
<evidence type="ECO:0000313" key="4">
    <source>
        <dbReference type="EMBL" id="RFU27283.1"/>
    </source>
</evidence>
<keyword evidence="5" id="KW-1185">Reference proteome</keyword>
<dbReference type="Gene3D" id="3.40.50.720">
    <property type="entry name" value="NAD(P)-binding Rossmann-like Domain"/>
    <property type="match status" value="1"/>
</dbReference>
<feature type="domain" description="NAD-dependent epimerase/dehydratase" evidence="3">
    <location>
        <begin position="6"/>
        <end position="263"/>
    </location>
</feature>
<dbReference type="OrthoDB" id="2735536at2759"/>
<dbReference type="OMA" id="NTEMEWE"/>
<protein>
    <recommendedName>
        <fullName evidence="3">NAD-dependent epimerase/dehydratase domain-containing protein</fullName>
    </recommendedName>
</protein>
<sequence length="348" mass="37603">MTGELVLLTGGTGFLGYAIRVDLLKSGYRVRVAARSQAKIESVQAALLISTLNPPTTQLMFVIVPDMTAIGAYDNAVQGVDFIIHAAAPLHTGSATRKDQLEELFVTTSMKGNLSILKSANEKGKTVRRIVMTSSTVAIAPAEVYCTSDNKELDVIRGPNSRVAVPGPPYDSELQAYCVGKAAALNYSEAFFRDNTTSFDLISIMPSLIFGKDELITHTKDMRTASTNMLIKGLLTGSQGISGVGNAVLCADVARAHVKALDPNIEGNQSFLLNTEMEWEDTVPIVKKHFPDAFKSGLFREGGRKPTGPLKWDSSKARDVLGINLATYDTMLKEVVGQYLELVKIEGN</sequence>
<dbReference type="GO" id="GO:0016616">
    <property type="term" value="F:oxidoreductase activity, acting on the CH-OH group of donors, NAD or NADP as acceptor"/>
    <property type="evidence" value="ECO:0007669"/>
    <property type="project" value="TreeGrafter"/>
</dbReference>
<dbReference type="SUPFAM" id="SSF51735">
    <property type="entry name" value="NAD(P)-binding Rossmann-fold domains"/>
    <property type="match status" value="1"/>
</dbReference>
<comment type="similarity">
    <text evidence="2">Belongs to the NAD(P)-dependent epimerase/dehydratase family. Dihydroflavonol-4-reductase subfamily.</text>
</comment>
<evidence type="ECO:0000256" key="2">
    <source>
        <dbReference type="ARBA" id="ARBA00023445"/>
    </source>
</evidence>
<accession>A0A3E2H2Q0</accession>
<dbReference type="Proteomes" id="UP000258309">
    <property type="component" value="Unassembled WGS sequence"/>
</dbReference>
<proteinExistence type="inferred from homology"/>
<dbReference type="STRING" id="5539.A0A3E2H2Q0"/>
<organism evidence="4 5">
    <name type="scientific">Scytalidium lignicola</name>
    <name type="common">Hyphomycete</name>
    <dbReference type="NCBI Taxonomy" id="5539"/>
    <lineage>
        <taxon>Eukaryota</taxon>
        <taxon>Fungi</taxon>
        <taxon>Dikarya</taxon>
        <taxon>Ascomycota</taxon>
        <taxon>Pezizomycotina</taxon>
        <taxon>Leotiomycetes</taxon>
        <taxon>Leotiomycetes incertae sedis</taxon>
        <taxon>Scytalidium</taxon>
    </lineage>
</organism>
<dbReference type="InterPro" id="IPR036291">
    <property type="entry name" value="NAD(P)-bd_dom_sf"/>
</dbReference>
<dbReference type="PANTHER" id="PTHR10366">
    <property type="entry name" value="NAD DEPENDENT EPIMERASE/DEHYDRATASE"/>
    <property type="match status" value="1"/>
</dbReference>
<dbReference type="InterPro" id="IPR050425">
    <property type="entry name" value="NAD(P)_dehydrat-like"/>
</dbReference>
<reference evidence="4 5" key="1">
    <citation type="submission" date="2018-05" db="EMBL/GenBank/DDBJ databases">
        <title>Draft genome sequence of Scytalidium lignicola DSM 105466, a ubiquitous saprotrophic fungus.</title>
        <authorList>
            <person name="Buettner E."/>
            <person name="Gebauer A.M."/>
            <person name="Hofrichter M."/>
            <person name="Liers C."/>
            <person name="Kellner H."/>
        </authorList>
    </citation>
    <scope>NUCLEOTIDE SEQUENCE [LARGE SCALE GENOMIC DNA]</scope>
    <source>
        <strain evidence="4 5">DSM 105466</strain>
    </source>
</reference>
<gene>
    <name evidence="4" type="ORF">B7463_g9040</name>
</gene>
<dbReference type="Pfam" id="PF01370">
    <property type="entry name" value="Epimerase"/>
    <property type="match status" value="1"/>
</dbReference>
<keyword evidence="1" id="KW-0560">Oxidoreductase</keyword>
<dbReference type="PANTHER" id="PTHR10366:SF564">
    <property type="entry name" value="STEROL-4-ALPHA-CARBOXYLATE 3-DEHYDROGENASE, DECARBOXYLATING"/>
    <property type="match status" value="1"/>
</dbReference>
<comment type="caution">
    <text evidence="4">The sequence shown here is derived from an EMBL/GenBank/DDBJ whole genome shotgun (WGS) entry which is preliminary data.</text>
</comment>